<dbReference type="AlphaFoldDB" id="A0A0L0H6C2"/>
<sequence>MSIDIARSKSLSAARNHIYIAFTAPSGRKSDSIKERKDHARRRRRAGGRGPRDGREVDPIMDFLAWLFRTNRSRGCLKKLTTSGIAHTGPLNGSKHCHRSCSSSQISRYPVDHQSNHRPGSGTVTRSSVYHVEKSKTGSVLFSIPSRPSSSNFEHRKLSNAPRCRRRQYTTSVHHMLDEDEPILREYYSQMDESKSLKLPAPRSSAGDAQLAIMKVLIQARDFRRARECFDEMIVNGSKPSVEMIKELLELTEECADGRFAKRIYEYLVKQSLDQAVAHLTRPTSEYLRKDVRAIVLVVGALIRRGRIVEARNIYEQGKDDGLKYRTAIFSTLIWALCERGQLEEATSIYHDMQKFPQAKPDSPIFTALVEACVKAGDQPALSYFHTEMQARGVKPDVVLYTSLIHGYFSFDDAAAAVDCFEEMVTRGVKLDRILYMLFINVYSRPPYEDPDKVLLWYESMLIAGCQPGVEVFTNMLAMFARRGDVEAVEAGCLQMTKLGIQPDLQVYTTMIAVYARKGDSKNAERWLRTMMEAGIEPDIYTYSALINTHCKAGEIETAEKIFEQLIARYQAAREKGTSTQVDRATDDADVPAAKLAPNAYVYNALIVEFLRNGDRDTAHRYLGEMLAAQVPPDTATFTALIQDYGQRSDTVGALRCYQDMLDFGIAPNNHIYSALATAFGKAEAGAHQIELLLADMDKRNIRPDLKTVSSIMFAFGRAGQPKKVVLIWDRIQSIGDPDNPSHSRGEPLISVDSQCFHMFARACFELAQQRRHQDVSEAKHWLERVIDEGRRLIDMDLVFNQRTWATMIGELAQFNNAVTAAELVIYALSGWCRARDQQVKATSEKDNLVQERGAFESAPATSSLDASISYRGVIKRMKEPPNPFQPAQTAPLATHGFTESIVRHLALSLVQVGRPDLVVQLQSHFTHLRRLYPDAVKQEILAVLKEIERESDGAFM</sequence>
<dbReference type="NCBIfam" id="TIGR00756">
    <property type="entry name" value="PPR"/>
    <property type="match status" value="6"/>
</dbReference>
<evidence type="ECO:0000256" key="3">
    <source>
        <dbReference type="SAM" id="MobiDB-lite"/>
    </source>
</evidence>
<dbReference type="VEuPathDB" id="FungiDB:SPPG_08419"/>
<dbReference type="GeneID" id="27691586"/>
<feature type="compositionally biased region" description="Basic and acidic residues" evidence="3">
    <location>
        <begin position="28"/>
        <end position="38"/>
    </location>
</feature>
<dbReference type="Pfam" id="PF01535">
    <property type="entry name" value="PPR"/>
    <property type="match status" value="2"/>
</dbReference>
<reference evidence="4 5" key="1">
    <citation type="submission" date="2009-08" db="EMBL/GenBank/DDBJ databases">
        <title>The Genome Sequence of Spizellomyces punctatus strain DAOM BR117.</title>
        <authorList>
            <consortium name="The Broad Institute Genome Sequencing Platform"/>
            <person name="Russ C."/>
            <person name="Cuomo C."/>
            <person name="Shea T."/>
            <person name="Young S.K."/>
            <person name="Zeng Q."/>
            <person name="Koehrsen M."/>
            <person name="Haas B."/>
            <person name="Borodovsky M."/>
            <person name="Guigo R."/>
            <person name="Alvarado L."/>
            <person name="Berlin A."/>
            <person name="Bochicchio J."/>
            <person name="Borenstein D."/>
            <person name="Chapman S."/>
            <person name="Chen Z."/>
            <person name="Engels R."/>
            <person name="Freedman E."/>
            <person name="Gellesch M."/>
            <person name="Goldberg J."/>
            <person name="Griggs A."/>
            <person name="Gujja S."/>
            <person name="Heiman D."/>
            <person name="Hepburn T."/>
            <person name="Howarth C."/>
            <person name="Jen D."/>
            <person name="Larson L."/>
            <person name="Lewis B."/>
            <person name="Mehta T."/>
            <person name="Park D."/>
            <person name="Pearson M."/>
            <person name="Roberts A."/>
            <person name="Saif S."/>
            <person name="Shenoy N."/>
            <person name="Sisk P."/>
            <person name="Stolte C."/>
            <person name="Sykes S."/>
            <person name="Thomson T."/>
            <person name="Walk T."/>
            <person name="White J."/>
            <person name="Yandava C."/>
            <person name="Burger G."/>
            <person name="Gray M.W."/>
            <person name="Holland P.W.H."/>
            <person name="King N."/>
            <person name="Lang F.B.F."/>
            <person name="Roger A.J."/>
            <person name="Ruiz-Trillo I."/>
            <person name="Lander E."/>
            <person name="Nusbaum C."/>
        </authorList>
    </citation>
    <scope>NUCLEOTIDE SEQUENCE [LARGE SCALE GENOMIC DNA]</scope>
    <source>
        <strain evidence="4 5">DAOM BR117</strain>
    </source>
</reference>
<feature type="repeat" description="PPR" evidence="2">
    <location>
        <begin position="397"/>
        <end position="431"/>
    </location>
</feature>
<feature type="region of interest" description="Disordered" evidence="3">
    <location>
        <begin position="27"/>
        <end position="54"/>
    </location>
</feature>
<evidence type="ECO:0000313" key="4">
    <source>
        <dbReference type="EMBL" id="KNC96268.1"/>
    </source>
</evidence>
<dbReference type="OrthoDB" id="2103964at2759"/>
<dbReference type="STRING" id="645134.A0A0L0H6C2"/>
<keyword evidence="5" id="KW-1185">Reference proteome</keyword>
<dbReference type="eggNOG" id="KOG4197">
    <property type="taxonomic scope" value="Eukaryota"/>
</dbReference>
<evidence type="ECO:0000256" key="2">
    <source>
        <dbReference type="PROSITE-ProRule" id="PRU00708"/>
    </source>
</evidence>
<evidence type="ECO:0000313" key="5">
    <source>
        <dbReference type="Proteomes" id="UP000053201"/>
    </source>
</evidence>
<dbReference type="Pfam" id="PF13041">
    <property type="entry name" value="PPR_2"/>
    <property type="match status" value="3"/>
</dbReference>
<gene>
    <name evidence="4" type="ORF">SPPG_08419</name>
</gene>
<feature type="repeat" description="PPR" evidence="2">
    <location>
        <begin position="599"/>
        <end position="633"/>
    </location>
</feature>
<keyword evidence="1" id="KW-0677">Repeat</keyword>
<name>A0A0L0H6C2_SPIPD</name>
<dbReference type="InterPro" id="IPR002885">
    <property type="entry name" value="PPR_rpt"/>
</dbReference>
<feature type="repeat" description="PPR" evidence="2">
    <location>
        <begin position="326"/>
        <end position="356"/>
    </location>
</feature>
<dbReference type="Gene3D" id="1.25.40.10">
    <property type="entry name" value="Tetratricopeptide repeat domain"/>
    <property type="match status" value="5"/>
</dbReference>
<dbReference type="GO" id="GO:0031930">
    <property type="term" value="P:mitochondria-nucleus signaling pathway"/>
    <property type="evidence" value="ECO:0007669"/>
    <property type="project" value="TreeGrafter"/>
</dbReference>
<accession>A0A0L0H6C2</accession>
<dbReference type="Proteomes" id="UP000053201">
    <property type="component" value="Unassembled WGS sequence"/>
</dbReference>
<dbReference type="PROSITE" id="PS51375">
    <property type="entry name" value="PPR"/>
    <property type="match status" value="7"/>
</dbReference>
<dbReference type="PANTHER" id="PTHR47936">
    <property type="entry name" value="PPR_LONG DOMAIN-CONTAINING PROTEIN"/>
    <property type="match status" value="1"/>
</dbReference>
<feature type="repeat" description="PPR" evidence="2">
    <location>
        <begin position="504"/>
        <end position="538"/>
    </location>
</feature>
<dbReference type="OMA" id="CARFKNT"/>
<dbReference type="InParanoid" id="A0A0L0H6C2"/>
<proteinExistence type="predicted"/>
<feature type="repeat" description="PPR" evidence="2">
    <location>
        <begin position="362"/>
        <end position="396"/>
    </location>
</feature>
<dbReference type="SUPFAM" id="SSF48452">
    <property type="entry name" value="TPR-like"/>
    <property type="match status" value="1"/>
</dbReference>
<evidence type="ECO:0000256" key="1">
    <source>
        <dbReference type="ARBA" id="ARBA00022737"/>
    </source>
</evidence>
<protein>
    <submittedName>
        <fullName evidence="4">Pentatricopeptide repeat domain-containing protein</fullName>
    </submittedName>
</protein>
<dbReference type="InterPro" id="IPR011990">
    <property type="entry name" value="TPR-like_helical_dom_sf"/>
</dbReference>
<dbReference type="RefSeq" id="XP_016604308.1">
    <property type="nucleotide sequence ID" value="XM_016756576.1"/>
</dbReference>
<feature type="repeat" description="PPR" evidence="2">
    <location>
        <begin position="539"/>
        <end position="569"/>
    </location>
</feature>
<feature type="repeat" description="PPR" evidence="2">
    <location>
        <begin position="634"/>
        <end position="668"/>
    </location>
</feature>
<dbReference type="EMBL" id="KQ257470">
    <property type="protein sequence ID" value="KNC96268.1"/>
    <property type="molecule type" value="Genomic_DNA"/>
</dbReference>
<organism evidence="4 5">
    <name type="scientific">Spizellomyces punctatus (strain DAOM BR117)</name>
    <dbReference type="NCBI Taxonomy" id="645134"/>
    <lineage>
        <taxon>Eukaryota</taxon>
        <taxon>Fungi</taxon>
        <taxon>Fungi incertae sedis</taxon>
        <taxon>Chytridiomycota</taxon>
        <taxon>Chytridiomycota incertae sedis</taxon>
        <taxon>Chytridiomycetes</taxon>
        <taxon>Spizellomycetales</taxon>
        <taxon>Spizellomycetaceae</taxon>
        <taxon>Spizellomyces</taxon>
    </lineage>
</organism>
<dbReference type="PANTHER" id="PTHR47936:SF1">
    <property type="entry name" value="PENTATRICOPEPTIDE REPEAT-CONTAINING PROTEIN GUN1, CHLOROPLASTIC"/>
    <property type="match status" value="1"/>
</dbReference>